<sequence length="613" mass="69876">MPLIPSNCTNELYIRDDRICEICVAKIAMDNLCLMCDECDKFYHPKCKGIFGKNLGPLASLSEWFCSSECNDSYELNETSETIVNATIVDSSDRSTINELLLFKEIVRKEIDDIKKSQQFLSDMVDKLRTENALIVQENVQLKQQIERACQQNTEHSKTTLDIESEVNKIQQEKLISNMVITNMPKSSDCVSDFWNLAAKIGAKIEKSDVTSIQLIHTSKIKEKSKGKPSSTSNTLLVKFNNHRAKIEMIKNKTKSGAVLKEQFSSGDRQVSPKSVKMAQTTYGQILTPPVLHTINYISTDQQKLGICYYNMRSIVRRMSVLETSIASLNIYPDIVVVTETRIYDSETSFFNIEGYKSFHSARPYCPSKGRGGGTAIFVKDRADLQCNFVSSVHFEDANILRSLVIGDMNINLLDVNDWTVREYSETIYSNGFCILNKIDSLYATRISNTISMILDHIVTDLFDKTYDMSYTDTSISDHRQLVLQFKEPKTTSATKVVTSTVDYERIDRLENWNSVTAAKTFSEFEAALKTIIESNPRQTKKRSKKVPIKPWITKYILDLILRRESLYKLSKRFPTNGYILQTLESCKKTAATAIETTKRRNYDHQISELRGN</sequence>
<dbReference type="AlphaFoldDB" id="A0A9Q0NHA5"/>
<dbReference type="OrthoDB" id="8057773at2759"/>
<dbReference type="Proteomes" id="UP001151699">
    <property type="component" value="Chromosome A"/>
</dbReference>
<dbReference type="SUPFAM" id="SSF56219">
    <property type="entry name" value="DNase I-like"/>
    <property type="match status" value="1"/>
</dbReference>
<comment type="caution">
    <text evidence="1">The sequence shown here is derived from an EMBL/GenBank/DDBJ whole genome shotgun (WGS) entry which is preliminary data.</text>
</comment>
<dbReference type="EMBL" id="WJQU01000001">
    <property type="protein sequence ID" value="KAJ6650128.1"/>
    <property type="molecule type" value="Genomic_DNA"/>
</dbReference>
<protein>
    <recommendedName>
        <fullName evidence="3">PHD-type domain-containing protein</fullName>
    </recommendedName>
</protein>
<evidence type="ECO:0008006" key="3">
    <source>
        <dbReference type="Google" id="ProtNLM"/>
    </source>
</evidence>
<dbReference type="InterPro" id="IPR036691">
    <property type="entry name" value="Endo/exonu/phosph_ase_sf"/>
</dbReference>
<dbReference type="Gene3D" id="3.30.40.10">
    <property type="entry name" value="Zinc/RING finger domain, C3HC4 (zinc finger)"/>
    <property type="match status" value="1"/>
</dbReference>
<name>A0A9Q0NHA5_9DIPT</name>
<gene>
    <name evidence="1" type="ORF">Bhyg_05372</name>
</gene>
<dbReference type="SUPFAM" id="SSF57903">
    <property type="entry name" value="FYVE/PHD zinc finger"/>
    <property type="match status" value="1"/>
</dbReference>
<keyword evidence="2" id="KW-1185">Reference proteome</keyword>
<evidence type="ECO:0000313" key="2">
    <source>
        <dbReference type="Proteomes" id="UP001151699"/>
    </source>
</evidence>
<organism evidence="1 2">
    <name type="scientific">Pseudolycoriella hygida</name>
    <dbReference type="NCBI Taxonomy" id="35572"/>
    <lineage>
        <taxon>Eukaryota</taxon>
        <taxon>Metazoa</taxon>
        <taxon>Ecdysozoa</taxon>
        <taxon>Arthropoda</taxon>
        <taxon>Hexapoda</taxon>
        <taxon>Insecta</taxon>
        <taxon>Pterygota</taxon>
        <taxon>Neoptera</taxon>
        <taxon>Endopterygota</taxon>
        <taxon>Diptera</taxon>
        <taxon>Nematocera</taxon>
        <taxon>Sciaroidea</taxon>
        <taxon>Sciaridae</taxon>
        <taxon>Pseudolycoriella</taxon>
    </lineage>
</organism>
<dbReference type="InterPro" id="IPR011011">
    <property type="entry name" value="Znf_FYVE_PHD"/>
</dbReference>
<dbReference type="InterPro" id="IPR013083">
    <property type="entry name" value="Znf_RING/FYVE/PHD"/>
</dbReference>
<evidence type="ECO:0000313" key="1">
    <source>
        <dbReference type="EMBL" id="KAJ6650128.1"/>
    </source>
</evidence>
<reference evidence="1" key="1">
    <citation type="submission" date="2022-07" db="EMBL/GenBank/DDBJ databases">
        <authorList>
            <person name="Trinca V."/>
            <person name="Uliana J.V.C."/>
            <person name="Torres T.T."/>
            <person name="Ward R.J."/>
            <person name="Monesi N."/>
        </authorList>
    </citation>
    <scope>NUCLEOTIDE SEQUENCE</scope>
    <source>
        <strain evidence="1">HSMRA1968</strain>
        <tissue evidence="1">Whole embryos</tissue>
    </source>
</reference>
<accession>A0A9Q0NHA5</accession>
<proteinExistence type="predicted"/>
<dbReference type="Gene3D" id="3.60.10.10">
    <property type="entry name" value="Endonuclease/exonuclease/phosphatase"/>
    <property type="match status" value="1"/>
</dbReference>
<feature type="non-terminal residue" evidence="1">
    <location>
        <position position="613"/>
    </location>
</feature>